<dbReference type="SUPFAM" id="SSF56935">
    <property type="entry name" value="Porins"/>
    <property type="match status" value="1"/>
</dbReference>
<evidence type="ECO:0000256" key="8">
    <source>
        <dbReference type="SAM" id="SignalP"/>
    </source>
</evidence>
<dbReference type="PANTHER" id="PTHR35093:SF8">
    <property type="entry name" value="OUTER MEMBRANE PROTEIN NMB0088-RELATED"/>
    <property type="match status" value="1"/>
</dbReference>
<accession>A0A365P2U3</accession>
<feature type="signal peptide" evidence="8">
    <location>
        <begin position="1"/>
        <end position="18"/>
    </location>
</feature>
<evidence type="ECO:0000256" key="5">
    <source>
        <dbReference type="ARBA" id="ARBA00022729"/>
    </source>
</evidence>
<evidence type="ECO:0000256" key="7">
    <source>
        <dbReference type="ARBA" id="ARBA00023237"/>
    </source>
</evidence>
<comment type="subcellular location">
    <subcellularLocation>
        <location evidence="1">Cell outer membrane</location>
        <topology evidence="1">Multi-pass membrane protein</topology>
    </subcellularLocation>
</comment>
<proteinExistence type="inferred from homology"/>
<evidence type="ECO:0000256" key="6">
    <source>
        <dbReference type="ARBA" id="ARBA00023136"/>
    </source>
</evidence>
<keyword evidence="5 8" id="KW-0732">Signal</keyword>
<dbReference type="AlphaFoldDB" id="A0A365P2U3"/>
<dbReference type="Gene3D" id="2.40.160.60">
    <property type="entry name" value="Outer membrane protein transport protein (OMPP1/FadL/TodX)"/>
    <property type="match status" value="1"/>
</dbReference>
<evidence type="ECO:0000256" key="1">
    <source>
        <dbReference type="ARBA" id="ARBA00004571"/>
    </source>
</evidence>
<sequence>MKKIYITILALCGSFSFAQELTSQDALRYAIDDMNGTARFRGMSGAFGALGGDLSSIAINPAGSLFFNNNFASFTATNNNKRTNSNYFGTNTKDNFSTLDLNQVGVVFIFNDTREESNWKKLSFALNYENTNNFDNSIFSAGVNSNNSIGQYFLNFAQGVPLNVLDNGNYGNLGFNAQQAFLGYQAYLFDPVDNSDPGNTAYVSNVPAGGNYYQEYFQTTNGFNGKVSANFASAYKDKIFLGMNLNVHFTDYVKNSSVYESNNNNPDLGVQQMVFNNQIYTYGRGFSFNLGAIAKVTEEFRVGLAYESPTWYRLNDELSQSISAYSTDGADEFFDRFNPNVLNLYPTYRLQTPSKWTGSAAYIFGNKGLISADIASKDYSTTKFNPSNEPLYRNLNNQMNQELANAVEVRIGGEYRIKQTSLRAGYRYEQSPYKTSNYISDLTGFSLGAGYNFGESRLDLSFANSQRFFNQSLISSGMNDTARIKNTNNNITVTYSINF</sequence>
<dbReference type="GO" id="GO:0015483">
    <property type="term" value="F:long-chain fatty acid transporting porin activity"/>
    <property type="evidence" value="ECO:0007669"/>
    <property type="project" value="TreeGrafter"/>
</dbReference>
<evidence type="ECO:0000256" key="4">
    <source>
        <dbReference type="ARBA" id="ARBA00022692"/>
    </source>
</evidence>
<comment type="similarity">
    <text evidence="2">Belongs to the OmpP1/FadL family.</text>
</comment>
<evidence type="ECO:0000313" key="9">
    <source>
        <dbReference type="EMBL" id="RBA28835.1"/>
    </source>
</evidence>
<organism evidence="9 10">
    <name type="scientific">Flavobacterium tibetense</name>
    <dbReference type="NCBI Taxonomy" id="2233533"/>
    <lineage>
        <taxon>Bacteria</taxon>
        <taxon>Pseudomonadati</taxon>
        <taxon>Bacteroidota</taxon>
        <taxon>Flavobacteriia</taxon>
        <taxon>Flavobacteriales</taxon>
        <taxon>Flavobacteriaceae</taxon>
        <taxon>Flavobacterium</taxon>
    </lineage>
</organism>
<evidence type="ECO:0000256" key="2">
    <source>
        <dbReference type="ARBA" id="ARBA00008163"/>
    </source>
</evidence>
<dbReference type="EMBL" id="QLST01000005">
    <property type="protein sequence ID" value="RBA28835.1"/>
    <property type="molecule type" value="Genomic_DNA"/>
</dbReference>
<keyword evidence="10" id="KW-1185">Reference proteome</keyword>
<keyword evidence="7" id="KW-0998">Cell outer membrane</keyword>
<dbReference type="Pfam" id="PF03349">
    <property type="entry name" value="Toluene_X"/>
    <property type="match status" value="1"/>
</dbReference>
<dbReference type="InterPro" id="IPR005017">
    <property type="entry name" value="OMPP1/FadL/TodX"/>
</dbReference>
<dbReference type="PANTHER" id="PTHR35093">
    <property type="entry name" value="OUTER MEMBRANE PROTEIN NMB0088-RELATED"/>
    <property type="match status" value="1"/>
</dbReference>
<feature type="chain" id="PRO_5016585913" evidence="8">
    <location>
        <begin position="19"/>
        <end position="499"/>
    </location>
</feature>
<dbReference type="GO" id="GO:0009279">
    <property type="term" value="C:cell outer membrane"/>
    <property type="evidence" value="ECO:0007669"/>
    <property type="project" value="UniProtKB-SubCell"/>
</dbReference>
<keyword evidence="6" id="KW-0472">Membrane</keyword>
<evidence type="ECO:0000313" key="10">
    <source>
        <dbReference type="Proteomes" id="UP000253319"/>
    </source>
</evidence>
<reference evidence="9 10" key="1">
    <citation type="submission" date="2018-06" db="EMBL/GenBank/DDBJ databases">
        <title>Flavobacterium tibetense sp. nov., isolated from a wetland YonghuCo on Tibetan Plateau.</title>
        <authorList>
            <person name="Xing P."/>
            <person name="Phurbu D."/>
            <person name="Lu H."/>
        </authorList>
    </citation>
    <scope>NUCLEOTIDE SEQUENCE [LARGE SCALE GENOMIC DNA]</scope>
    <source>
        <strain evidence="9 10">YH5</strain>
    </source>
</reference>
<name>A0A365P2U3_9FLAO</name>
<evidence type="ECO:0000256" key="3">
    <source>
        <dbReference type="ARBA" id="ARBA00022452"/>
    </source>
</evidence>
<keyword evidence="3" id="KW-1134">Transmembrane beta strand</keyword>
<comment type="caution">
    <text evidence="9">The sequence shown here is derived from an EMBL/GenBank/DDBJ whole genome shotgun (WGS) entry which is preliminary data.</text>
</comment>
<dbReference type="RefSeq" id="WP_113988636.1">
    <property type="nucleotide sequence ID" value="NZ_QLST01000005.1"/>
</dbReference>
<gene>
    <name evidence="9" type="ORF">DPN68_05455</name>
</gene>
<dbReference type="OrthoDB" id="9765571at2"/>
<dbReference type="Proteomes" id="UP000253319">
    <property type="component" value="Unassembled WGS sequence"/>
</dbReference>
<protein>
    <submittedName>
        <fullName evidence="9">Transporter</fullName>
    </submittedName>
</protein>
<keyword evidence="4" id="KW-0812">Transmembrane</keyword>